<proteinExistence type="inferred from homology"/>
<name>A0A5N6QTI8_9ROSI</name>
<dbReference type="Pfam" id="PF03171">
    <property type="entry name" value="2OG-FeII_Oxy"/>
    <property type="match status" value="1"/>
</dbReference>
<dbReference type="InterPro" id="IPR011990">
    <property type="entry name" value="TPR-like_helical_dom_sf"/>
</dbReference>
<feature type="repeat" description="PPR" evidence="5">
    <location>
        <begin position="442"/>
        <end position="476"/>
    </location>
</feature>
<evidence type="ECO:0000256" key="1">
    <source>
        <dbReference type="ARBA" id="ARBA00007626"/>
    </source>
</evidence>
<dbReference type="EMBL" id="CM017322">
    <property type="protein sequence ID" value="KAE8009242.1"/>
    <property type="molecule type" value="Genomic_DNA"/>
</dbReference>
<dbReference type="GO" id="GO:0046872">
    <property type="term" value="F:metal ion binding"/>
    <property type="evidence" value="ECO:0007669"/>
    <property type="project" value="UniProtKB-KW"/>
</dbReference>
<evidence type="ECO:0000256" key="2">
    <source>
        <dbReference type="ARBA" id="ARBA00022723"/>
    </source>
</evidence>
<dbReference type="InterPro" id="IPR044861">
    <property type="entry name" value="IPNS-like_FE2OG_OXY"/>
</dbReference>
<evidence type="ECO:0000313" key="7">
    <source>
        <dbReference type="EMBL" id="KAE8009242.1"/>
    </source>
</evidence>
<dbReference type="Proteomes" id="UP000327013">
    <property type="component" value="Chromosome 2"/>
</dbReference>
<dbReference type="NCBIfam" id="TIGR00756">
    <property type="entry name" value="PPR"/>
    <property type="match status" value="1"/>
</dbReference>
<keyword evidence="2" id="KW-0479">Metal-binding</keyword>
<evidence type="ECO:0000259" key="6">
    <source>
        <dbReference type="PROSITE" id="PS51471"/>
    </source>
</evidence>
<reference evidence="7 8" key="1">
    <citation type="submission" date="2019-06" db="EMBL/GenBank/DDBJ databases">
        <title>A chromosomal-level reference genome of Carpinus fangiana (Coryloideae, Betulaceae).</title>
        <authorList>
            <person name="Yang X."/>
            <person name="Wang Z."/>
            <person name="Zhang L."/>
            <person name="Hao G."/>
            <person name="Liu J."/>
            <person name="Yang Y."/>
        </authorList>
    </citation>
    <scope>NUCLEOTIDE SEQUENCE [LARGE SCALE GENOMIC DNA]</scope>
    <source>
        <strain evidence="7">Cfa_2016G</strain>
        <tissue evidence="7">Leaf</tissue>
    </source>
</reference>
<dbReference type="GO" id="GO:0003729">
    <property type="term" value="F:mRNA binding"/>
    <property type="evidence" value="ECO:0007669"/>
    <property type="project" value="UniProtKB-ARBA"/>
</dbReference>
<evidence type="ECO:0000256" key="4">
    <source>
        <dbReference type="ARBA" id="ARBA00023004"/>
    </source>
</evidence>
<sequence length="694" mass="78339">MISIKALAESPGLTSIPPTYTFTRSPSDEAVSDDPEDSIPIIDFSLLTSGTPDQRSQTIHHLGKACQDWGFFMVINHGVPESLMKAMADACGEFFNLTEEEKREYGGKHVLDSIRCGTSFNASVDKVLFWRDFLKIFVHPQFHSPSKPPAFREILLEYSKRSRELAMELLKGISMSLGLGDTHIQNALNLELGLQLLAANLYPPCPEPELAMGMPPHSDHGLLTLLIQNGISGLQVQHQGKWVNVNSIPNAFVVNVGDHMEIMSNGKYRSIVHRAFVNKKATRISIATVIGPPLDTVVGPVPELVNRETNAPAYTGIKYKEYMQLQQSNQLDGKSCLDHENDDLRSRIFRLRLPKRSATNILDRWVGEGNQITISELRQISKELRKSQRYKHALEITEWMVSHEEYELSDSDYAVRIDLMTKVFGIDAAERYFEGLPLPAKTSETCTALLHSYGGAKLIEKAEKLFERMKDSNLPLNALTHNEMMTLYMSVGHVEKVPLVIEELKRQKVAPDIFTYNLWISSCAATLNIDEVRRILVEMRHDSVCNKDWVRYINLTNIYVIAGLLVNAESKSLVEADKGITQRELITYDFLIILYAGLGNKDRIDQIWKCLRMAKQKMTSRNYICILSSYLMLGHLKEVEEVIDQWKQSTTTDFDVSACSRLVDAFADVGLTEKANSFHILLIQKNCDPASLSK</sequence>
<dbReference type="Gene3D" id="1.25.40.10">
    <property type="entry name" value="Tetratricopeptide repeat domain"/>
    <property type="match status" value="2"/>
</dbReference>
<dbReference type="Gene3D" id="2.60.120.330">
    <property type="entry name" value="B-lactam Antibiotic, Isopenicillin N Synthase, Chain"/>
    <property type="match status" value="1"/>
</dbReference>
<accession>A0A5N6QTI8</accession>
<dbReference type="Pfam" id="PF13812">
    <property type="entry name" value="PPR_3"/>
    <property type="match status" value="1"/>
</dbReference>
<dbReference type="FunFam" id="2.60.120.330:FF:000134">
    <property type="entry name" value="Uncharacterized protein"/>
    <property type="match status" value="1"/>
</dbReference>
<keyword evidence="4" id="KW-0408">Iron</keyword>
<keyword evidence="3" id="KW-0677">Repeat</keyword>
<dbReference type="PROSITE" id="PS51375">
    <property type="entry name" value="PPR"/>
    <property type="match status" value="1"/>
</dbReference>
<evidence type="ECO:0000313" key="8">
    <source>
        <dbReference type="Proteomes" id="UP000327013"/>
    </source>
</evidence>
<evidence type="ECO:0000256" key="3">
    <source>
        <dbReference type="ARBA" id="ARBA00022737"/>
    </source>
</evidence>
<dbReference type="GO" id="GO:0005739">
    <property type="term" value="C:mitochondrion"/>
    <property type="evidence" value="ECO:0007669"/>
    <property type="project" value="TreeGrafter"/>
</dbReference>
<dbReference type="AlphaFoldDB" id="A0A5N6QTI8"/>
<evidence type="ECO:0000256" key="5">
    <source>
        <dbReference type="PROSITE-ProRule" id="PRU00708"/>
    </source>
</evidence>
<dbReference type="FunFam" id="1.25.40.10:FF:001248">
    <property type="entry name" value="Pentatricopeptide repeat-containing protein At5g09450, mitochondrial"/>
    <property type="match status" value="1"/>
</dbReference>
<dbReference type="InterPro" id="IPR026992">
    <property type="entry name" value="DIOX_N"/>
</dbReference>
<protein>
    <recommendedName>
        <fullName evidence="6">Fe2OG dioxygenase domain-containing protein</fullName>
    </recommendedName>
</protein>
<dbReference type="SUPFAM" id="SSF51197">
    <property type="entry name" value="Clavaminate synthase-like"/>
    <property type="match status" value="1"/>
</dbReference>
<feature type="domain" description="Fe2OG dioxygenase" evidence="6">
    <location>
        <begin position="192"/>
        <end position="292"/>
    </location>
</feature>
<comment type="similarity">
    <text evidence="1">Belongs to the PPR family. P subfamily.</text>
</comment>
<keyword evidence="8" id="KW-1185">Reference proteome</keyword>
<organism evidence="7 8">
    <name type="scientific">Carpinus fangiana</name>
    <dbReference type="NCBI Taxonomy" id="176857"/>
    <lineage>
        <taxon>Eukaryota</taxon>
        <taxon>Viridiplantae</taxon>
        <taxon>Streptophyta</taxon>
        <taxon>Embryophyta</taxon>
        <taxon>Tracheophyta</taxon>
        <taxon>Spermatophyta</taxon>
        <taxon>Magnoliopsida</taxon>
        <taxon>eudicotyledons</taxon>
        <taxon>Gunneridae</taxon>
        <taxon>Pentapetalae</taxon>
        <taxon>rosids</taxon>
        <taxon>fabids</taxon>
        <taxon>Fagales</taxon>
        <taxon>Betulaceae</taxon>
        <taxon>Carpinus</taxon>
    </lineage>
</organism>
<dbReference type="PROSITE" id="PS51471">
    <property type="entry name" value="FE2OG_OXY"/>
    <property type="match status" value="1"/>
</dbReference>
<dbReference type="Pfam" id="PF14226">
    <property type="entry name" value="DIOX_N"/>
    <property type="match status" value="1"/>
</dbReference>
<dbReference type="InterPro" id="IPR002885">
    <property type="entry name" value="PPR_rpt"/>
</dbReference>
<gene>
    <name evidence="7" type="ORF">FH972_005691</name>
</gene>
<dbReference type="PANTHER" id="PTHR45717">
    <property type="entry name" value="OS12G0527900 PROTEIN"/>
    <property type="match status" value="1"/>
</dbReference>
<dbReference type="InterPro" id="IPR005123">
    <property type="entry name" value="Oxoglu/Fe-dep_dioxygenase_dom"/>
</dbReference>
<dbReference type="PANTHER" id="PTHR45717:SF4">
    <property type="entry name" value="OS04G0450200 PROTEIN"/>
    <property type="match status" value="1"/>
</dbReference>
<dbReference type="InterPro" id="IPR027443">
    <property type="entry name" value="IPNS-like_sf"/>
</dbReference>
<dbReference type="OrthoDB" id="185373at2759"/>